<dbReference type="InterPro" id="IPR009537">
    <property type="entry name" value="DUF1156"/>
</dbReference>
<evidence type="ECO:0000313" key="3">
    <source>
        <dbReference type="Proteomes" id="UP000515240"/>
    </source>
</evidence>
<name>A0A7G5EKD3_9BURK</name>
<dbReference type="EMBL" id="CP058554">
    <property type="protein sequence ID" value="QMV74458.1"/>
    <property type="molecule type" value="Genomic_DNA"/>
</dbReference>
<dbReference type="RefSeq" id="WP_182324140.1">
    <property type="nucleotide sequence ID" value="NZ_CP058554.1"/>
</dbReference>
<proteinExistence type="predicted"/>
<dbReference type="Pfam" id="PF06634">
    <property type="entry name" value="DUF1156"/>
    <property type="match status" value="1"/>
</dbReference>
<dbReference type="InterPro" id="IPR029063">
    <property type="entry name" value="SAM-dependent_MTases_sf"/>
</dbReference>
<dbReference type="InterPro" id="IPR049953">
    <property type="entry name" value="Antiphage_assoc"/>
</dbReference>
<dbReference type="REBASE" id="438610">
    <property type="entry name" value="M.Cpi172ORF17360P"/>
</dbReference>
<dbReference type="SUPFAM" id="SSF53335">
    <property type="entry name" value="S-adenosyl-L-methionine-dependent methyltransferases"/>
    <property type="match status" value="2"/>
</dbReference>
<evidence type="ECO:0000259" key="1">
    <source>
        <dbReference type="Pfam" id="PF06634"/>
    </source>
</evidence>
<organism evidence="2 3">
    <name type="scientific">Comamonas piscis</name>
    <dbReference type="NCBI Taxonomy" id="1562974"/>
    <lineage>
        <taxon>Bacteria</taxon>
        <taxon>Pseudomonadati</taxon>
        <taxon>Pseudomonadota</taxon>
        <taxon>Betaproteobacteria</taxon>
        <taxon>Burkholderiales</taxon>
        <taxon>Comamonadaceae</taxon>
        <taxon>Comamonas</taxon>
    </lineage>
</organism>
<protein>
    <submittedName>
        <fullName evidence="2">DUF1156 domain-containing protein</fullName>
    </submittedName>
</protein>
<accession>A0A7G5EKD3</accession>
<dbReference type="KEGG" id="cpis:HS961_17360"/>
<keyword evidence="3" id="KW-1185">Reference proteome</keyword>
<dbReference type="Gene3D" id="3.40.50.150">
    <property type="entry name" value="Vaccinia Virus protein VP39"/>
    <property type="match status" value="2"/>
</dbReference>
<dbReference type="NCBIfam" id="NF042963">
    <property type="entry name" value="DUF1156_antiphage"/>
    <property type="match status" value="1"/>
</dbReference>
<reference evidence="2 3" key="1">
    <citation type="journal article" date="2020" name="G3 (Bethesda)">
        <title>CeMbio - The Caenorhabditis elegans Microbiome Resource.</title>
        <authorList>
            <person name="Dirksen P."/>
            <person name="Assie A."/>
            <person name="Zimmermann J."/>
            <person name="Zhang F."/>
            <person name="Tietje A.M."/>
            <person name="Marsh S.A."/>
            <person name="Felix M.A."/>
            <person name="Shapira M."/>
            <person name="Kaleta C."/>
            <person name="Schulenburg H."/>
            <person name="Samuel B."/>
        </authorList>
    </citation>
    <scope>NUCLEOTIDE SEQUENCE [LARGE SCALE GENOMIC DNA]</scope>
    <source>
        <strain evidence="2 3">BIGb0172</strain>
    </source>
</reference>
<dbReference type="AlphaFoldDB" id="A0A7G5EKD3"/>
<evidence type="ECO:0000313" key="2">
    <source>
        <dbReference type="EMBL" id="QMV74458.1"/>
    </source>
</evidence>
<gene>
    <name evidence="2" type="ORF">HS961_17360</name>
</gene>
<sequence length="1011" mass="111942">MPTFIETQFPIARLSAEAYKERKAGASQTLTGLGKWWGRKPLILVRASILGMLMPASNDAKKDREIFLKILTMDDDGTWQRCKGEIPAAAWREAATPEVQEEFFGARGLKQGLSDEDKEALFAQIWDALSPEQQQALDAQRMRPIPDRAEFDALPYAERLVHCERPENVAGPTPATWADINAHLGTTATCLSELIDQLGQRTFGHTPRVGDSFCGGGSIPFEAARIGCEAFGSDLNPVAGLLTWASLNLLGSGSDVQAEVARVQQQVFAAADQQITDWGIEHNDRGERAEAFLYCVEVKPEGCDYYIPLAPSWVVAEKYNIVTRWTRVGNAERLTPEVLAVSDVEFKQYKDKKGATVVDSRVVDPFDPNRSWSVEALRGTDGLRRWTNDDVVPRPDDVFQERLYCIRWAKTVTRNGKPKLERRYAAPDAADMAREAQVLTLLRERFADWQREGFIPSKAIPKGGDKTEEPIRTRGWTHWHHLFTPRQLLVHGVLLNKANFGLGHKELFAASALGIASCSNWNSKLCGWTPQLARSGGIGAFAQSFYNQAINPLFNWGVRPISGVRDFFAFKGKSGSESCGNNISVVSDARDLANACDLWITDPPYADAVNYHELGDFFLAWYDKQLTNAFPNWTPDARAELAVRGDGEDFRRSMVEIYKNLARHMPDNGLQMVMFTHQDPAVWADLGMILWAAGLKATAAWTISTETEAVGIKKGNYVQGTVCLVLRKRMQNEPGFLDEVYPLVEDEVKRQIASMQTLDEGGEPNFNDADYQLAAYAAALKVLTQYGNLDGKDVEHEVFSVRGKGEKSDFQAVIERALGIACDTLIPRGLENAWRDLSLVERYYLRSLDIESRGERRKGMYEELARGFGVTNIKPLLKSDKTNGTRVASASALAASVLAAVSADGAGATSQISTSVGRGRVAAAGPHPFAASPLRHLLFAVRETAVNDNNPEPGRQYLRDTFGQGYWGRREGFVNLLEWLAALGNAQGMGEWVADSDAARMLAGRLRNDHA</sequence>
<dbReference type="Proteomes" id="UP000515240">
    <property type="component" value="Chromosome"/>
</dbReference>
<feature type="domain" description="DUF1156" evidence="1">
    <location>
        <begin position="8"/>
        <end position="70"/>
    </location>
</feature>